<gene>
    <name evidence="6" type="primary">phnN</name>
    <name evidence="8" type="ORF">C7477_10293</name>
</gene>
<keyword evidence="5 6" id="KW-0067">ATP-binding</keyword>
<evidence type="ECO:0000313" key="9">
    <source>
        <dbReference type="Proteomes" id="UP000247454"/>
    </source>
</evidence>
<evidence type="ECO:0000256" key="5">
    <source>
        <dbReference type="ARBA" id="ARBA00022840"/>
    </source>
</evidence>
<dbReference type="SUPFAM" id="SSF52540">
    <property type="entry name" value="P-loop containing nucleoside triphosphate hydrolases"/>
    <property type="match status" value="1"/>
</dbReference>
<protein>
    <recommendedName>
        <fullName evidence="6">Ribose 1,5-bisphosphate phosphokinase PhnN</fullName>
        <ecNumber evidence="6">2.7.4.23</ecNumber>
    </recommendedName>
    <alternativeName>
        <fullName evidence="6">Ribose 1,5-bisphosphokinase</fullName>
    </alternativeName>
</protein>
<evidence type="ECO:0000259" key="7">
    <source>
        <dbReference type="SMART" id="SM00072"/>
    </source>
</evidence>
<dbReference type="EMBL" id="QJTF01000002">
    <property type="protein sequence ID" value="PYE90006.1"/>
    <property type="molecule type" value="Genomic_DNA"/>
</dbReference>
<dbReference type="InterPro" id="IPR012699">
    <property type="entry name" value="PhnN"/>
</dbReference>
<evidence type="ECO:0000256" key="4">
    <source>
        <dbReference type="ARBA" id="ARBA00022741"/>
    </source>
</evidence>
<sequence length="208" mass="22650">MMASGSIERVLSETRPLRNGVFVAVVGPSGSGKDTILAYARERLQHRSEFHFVRRIVTRAAADDTEEHDTVNEEAFDAALEKGAFSLHWNAHGLRYALPKAVDHHVDNGAVVIANVSRSTLEEIGSAYANIRVIHLHAAPEVLARRLAQRGREDAADIEERLRRGTQAIAHRDGAIMLDNSGPLEVAGDRFVAILEKAAAFAAVCGEI</sequence>
<dbReference type="NCBIfam" id="TIGR02322">
    <property type="entry name" value="phosphon_PhnN"/>
    <property type="match status" value="1"/>
</dbReference>
<comment type="pathway">
    <text evidence="2 6">Metabolic intermediate biosynthesis; 5-phospho-alpha-D-ribose 1-diphosphate biosynthesis; 5-phospho-alpha-D-ribose 1-diphosphate from D-ribose 5-phosphate (route II): step 3/3.</text>
</comment>
<evidence type="ECO:0000256" key="2">
    <source>
        <dbReference type="ARBA" id="ARBA00005069"/>
    </source>
</evidence>
<comment type="caution">
    <text evidence="8">The sequence shown here is derived from an EMBL/GenBank/DDBJ whole genome shotgun (WGS) entry which is preliminary data.</text>
</comment>
<accession>A0A318TAE9</accession>
<comment type="catalytic activity">
    <reaction evidence="1 6">
        <text>alpha-D-ribose 1,5-bisphosphate + ATP = 5-phospho-alpha-D-ribose 1-diphosphate + ADP</text>
        <dbReference type="Rhea" id="RHEA:20109"/>
        <dbReference type="ChEBI" id="CHEBI:30616"/>
        <dbReference type="ChEBI" id="CHEBI:58017"/>
        <dbReference type="ChEBI" id="CHEBI:68688"/>
        <dbReference type="ChEBI" id="CHEBI:456216"/>
        <dbReference type="EC" id="2.7.4.23"/>
    </reaction>
</comment>
<dbReference type="OrthoDB" id="341217at2"/>
<dbReference type="Pfam" id="PF13238">
    <property type="entry name" value="AAA_18"/>
    <property type="match status" value="1"/>
</dbReference>
<keyword evidence="8" id="KW-0418">Kinase</keyword>
<dbReference type="PANTHER" id="PTHR23117">
    <property type="entry name" value="GUANYLATE KINASE-RELATED"/>
    <property type="match status" value="1"/>
</dbReference>
<keyword evidence="3 6" id="KW-0808">Transferase</keyword>
<dbReference type="InterPro" id="IPR027417">
    <property type="entry name" value="P-loop_NTPase"/>
</dbReference>
<dbReference type="RefSeq" id="WP_110748403.1">
    <property type="nucleotide sequence ID" value="NZ_QJTF01000002.1"/>
</dbReference>
<comment type="similarity">
    <text evidence="6">Belongs to the ribose 1,5-bisphosphokinase family.</text>
</comment>
<name>A0A318TAE9_9HYPH</name>
<dbReference type="AlphaFoldDB" id="A0A318TAE9"/>
<reference evidence="8 9" key="1">
    <citation type="submission" date="2018-06" db="EMBL/GenBank/DDBJ databases">
        <title>Genomic Encyclopedia of Type Strains, Phase III (KMG-III): the genomes of soil and plant-associated and newly described type strains.</title>
        <authorList>
            <person name="Whitman W."/>
        </authorList>
    </citation>
    <scope>NUCLEOTIDE SEQUENCE [LARGE SCALE GENOMIC DNA]</scope>
    <source>
        <strain evidence="8 9">ORS 1419</strain>
    </source>
</reference>
<dbReference type="Gene3D" id="3.40.50.300">
    <property type="entry name" value="P-loop containing nucleotide triphosphate hydrolases"/>
    <property type="match status" value="1"/>
</dbReference>
<dbReference type="HAMAP" id="MF_00836">
    <property type="entry name" value="PhnN"/>
    <property type="match status" value="1"/>
</dbReference>
<keyword evidence="9" id="KW-1185">Reference proteome</keyword>
<evidence type="ECO:0000256" key="6">
    <source>
        <dbReference type="HAMAP-Rule" id="MF_00836"/>
    </source>
</evidence>
<dbReference type="EC" id="2.7.4.23" evidence="6"/>
<dbReference type="UniPathway" id="UPA00087">
    <property type="reaction ID" value="UER00175"/>
</dbReference>
<dbReference type="Proteomes" id="UP000247454">
    <property type="component" value="Unassembled WGS sequence"/>
</dbReference>
<evidence type="ECO:0000313" key="8">
    <source>
        <dbReference type="EMBL" id="PYE90006.1"/>
    </source>
</evidence>
<organism evidence="8 9">
    <name type="scientific">Phyllobacterium leguminum</name>
    <dbReference type="NCBI Taxonomy" id="314237"/>
    <lineage>
        <taxon>Bacteria</taxon>
        <taxon>Pseudomonadati</taxon>
        <taxon>Pseudomonadota</taxon>
        <taxon>Alphaproteobacteria</taxon>
        <taxon>Hyphomicrobiales</taxon>
        <taxon>Phyllobacteriaceae</taxon>
        <taxon>Phyllobacterium</taxon>
    </lineage>
</organism>
<dbReference type="GO" id="GO:0005829">
    <property type="term" value="C:cytosol"/>
    <property type="evidence" value="ECO:0007669"/>
    <property type="project" value="TreeGrafter"/>
</dbReference>
<comment type="function">
    <text evidence="6">Catalyzes the phosphorylation of ribose 1,5-bisphosphate to 5-phospho-D-ribosyl alpha-1-diphosphate (PRPP).</text>
</comment>
<keyword evidence="4 6" id="KW-0547">Nucleotide-binding</keyword>
<dbReference type="SMART" id="SM00072">
    <property type="entry name" value="GuKc"/>
    <property type="match status" value="1"/>
</dbReference>
<feature type="domain" description="Guanylate kinase/L-type calcium channel beta subunit" evidence="7">
    <location>
        <begin position="19"/>
        <end position="199"/>
    </location>
</feature>
<feature type="binding site" evidence="6">
    <location>
        <begin position="27"/>
        <end position="34"/>
    </location>
    <ligand>
        <name>ATP</name>
        <dbReference type="ChEBI" id="CHEBI:30616"/>
    </ligand>
</feature>
<dbReference type="GO" id="GO:0005524">
    <property type="term" value="F:ATP binding"/>
    <property type="evidence" value="ECO:0007669"/>
    <property type="project" value="UniProtKB-KW"/>
</dbReference>
<evidence type="ECO:0000256" key="1">
    <source>
        <dbReference type="ARBA" id="ARBA00000373"/>
    </source>
</evidence>
<dbReference type="GO" id="GO:0006015">
    <property type="term" value="P:5-phosphoribose 1-diphosphate biosynthetic process"/>
    <property type="evidence" value="ECO:0007669"/>
    <property type="project" value="UniProtKB-UniRule"/>
</dbReference>
<evidence type="ECO:0000256" key="3">
    <source>
        <dbReference type="ARBA" id="ARBA00022679"/>
    </source>
</evidence>
<dbReference type="GO" id="GO:0019634">
    <property type="term" value="P:organic phosphonate metabolic process"/>
    <property type="evidence" value="ECO:0007669"/>
    <property type="project" value="UniProtKB-UniRule"/>
</dbReference>
<dbReference type="GO" id="GO:0033863">
    <property type="term" value="F:ribose 1,5-bisphosphate phosphokinase activity"/>
    <property type="evidence" value="ECO:0007669"/>
    <property type="project" value="UniProtKB-UniRule"/>
</dbReference>
<proteinExistence type="inferred from homology"/>
<dbReference type="PANTHER" id="PTHR23117:SF8">
    <property type="entry name" value="RIBOSE 1,5-BISPHOSPHATE PHOSPHOKINASE PHNN"/>
    <property type="match status" value="1"/>
</dbReference>
<dbReference type="InterPro" id="IPR008145">
    <property type="entry name" value="GK/Ca_channel_bsu"/>
</dbReference>